<protein>
    <submittedName>
        <fullName evidence="2">DNA glycosylase</fullName>
    </submittedName>
</protein>
<dbReference type="SUPFAM" id="SSF52141">
    <property type="entry name" value="Uracil-DNA glycosylase-like"/>
    <property type="match status" value="1"/>
</dbReference>
<dbReference type="PATRIC" id="fig|33935.3.peg.4453"/>
<dbReference type="OrthoDB" id="9799921at2"/>
<dbReference type="CDD" id="cd10032">
    <property type="entry name" value="UDG-F6_HDG"/>
    <property type="match status" value="1"/>
</dbReference>
<organism evidence="2 3">
    <name type="scientific">Lysinibacillus macroides</name>
    <dbReference type="NCBI Taxonomy" id="33935"/>
    <lineage>
        <taxon>Bacteria</taxon>
        <taxon>Bacillati</taxon>
        <taxon>Bacillota</taxon>
        <taxon>Bacilli</taxon>
        <taxon>Bacillales</taxon>
        <taxon>Bacillaceae</taxon>
        <taxon>Lysinibacillus</taxon>
    </lineage>
</organism>
<evidence type="ECO:0000313" key="3">
    <source>
        <dbReference type="Proteomes" id="UP000037977"/>
    </source>
</evidence>
<feature type="domain" description="Uracil-DNA glycosylase-like" evidence="1">
    <location>
        <begin position="10"/>
        <end position="162"/>
    </location>
</feature>
<dbReference type="Gene3D" id="3.40.470.10">
    <property type="entry name" value="Uracil-DNA glycosylase-like domain"/>
    <property type="match status" value="1"/>
</dbReference>
<reference evidence="2 3" key="1">
    <citation type="submission" date="2015-07" db="EMBL/GenBank/DDBJ databases">
        <title>Genome sequencing project for genomic taxonomy and phylogenomics of Bacillus-like bacteria.</title>
        <authorList>
            <person name="Liu B."/>
            <person name="Wang J."/>
            <person name="Zhu Y."/>
            <person name="Liu G."/>
            <person name="Chen Q."/>
            <person name="Chen Z."/>
            <person name="Che J."/>
            <person name="Ge C."/>
            <person name="Shi H."/>
            <person name="Pan Z."/>
            <person name="Liu X."/>
        </authorList>
    </citation>
    <scope>NUCLEOTIDE SEQUENCE [LARGE SCALE GENOMIC DNA]</scope>
    <source>
        <strain evidence="2 3">DSM 54</strain>
    </source>
</reference>
<dbReference type="STRING" id="33935.ADM90_21050"/>
<dbReference type="EMBL" id="LGCI01000011">
    <property type="protein sequence ID" value="KOY80333.1"/>
    <property type="molecule type" value="Genomic_DNA"/>
</dbReference>
<name>A0A0M9DGV3_9BACI</name>
<dbReference type="Proteomes" id="UP000037977">
    <property type="component" value="Unassembled WGS sequence"/>
</dbReference>
<dbReference type="InterPro" id="IPR005122">
    <property type="entry name" value="Uracil-DNA_glycosylase-like"/>
</dbReference>
<keyword evidence="3" id="KW-1185">Reference proteome</keyword>
<accession>A0A0M9DGV3</accession>
<dbReference type="AlphaFoldDB" id="A0A0M9DGV3"/>
<evidence type="ECO:0000259" key="1">
    <source>
        <dbReference type="SMART" id="SM00986"/>
    </source>
</evidence>
<comment type="caution">
    <text evidence="2">The sequence shown here is derived from an EMBL/GenBank/DDBJ whole genome shotgun (WGS) entry which is preliminary data.</text>
</comment>
<dbReference type="InterPro" id="IPR036895">
    <property type="entry name" value="Uracil-DNA_glycosylase-like_sf"/>
</dbReference>
<dbReference type="SMART" id="SM00986">
    <property type="entry name" value="UDG"/>
    <property type="match status" value="1"/>
</dbReference>
<proteinExistence type="predicted"/>
<dbReference type="InterPro" id="IPR026353">
    <property type="entry name" value="Hypoxan-DNA_Glyclase"/>
</dbReference>
<dbReference type="RefSeq" id="WP_053996835.1">
    <property type="nucleotide sequence ID" value="NZ_CP065643.1"/>
</dbReference>
<dbReference type="Pfam" id="PF03167">
    <property type="entry name" value="UDG"/>
    <property type="match status" value="1"/>
</dbReference>
<gene>
    <name evidence="2" type="ORF">ADM90_21050</name>
</gene>
<dbReference type="NCBIfam" id="TIGR04274">
    <property type="entry name" value="hypoxanDNAglyco"/>
    <property type="match status" value="1"/>
</dbReference>
<sequence length="170" mass="19356">MSQAIKNVLLPVVDASTKVLIVGSMPGKQSLEKQQYYGNPRNHFWPIMGELLETAIPEEYDKRIALLKNNAIGLWDTIETCERKGSLDAAIRNEKPNDFQTLFKNYPNIQLVLFNGAKAFEVFKKHLGLELLEGRAYQKMPSTSPIPGKNIKSFAEKLEDWRIIQSYLSD</sequence>
<evidence type="ECO:0000313" key="2">
    <source>
        <dbReference type="EMBL" id="KOY80333.1"/>
    </source>
</evidence>
<dbReference type="SMART" id="SM00987">
    <property type="entry name" value="UreE_C"/>
    <property type="match status" value="1"/>
</dbReference>